<dbReference type="Gene3D" id="3.60.70.12">
    <property type="entry name" value="L-amino peptidase D-ALA esterase/amidase"/>
    <property type="match status" value="1"/>
</dbReference>
<feature type="site" description="Cleavage; by autolysis" evidence="9">
    <location>
        <begin position="196"/>
        <end position="197"/>
    </location>
</feature>
<keyword evidence="9" id="KW-0963">Cytoplasm</keyword>
<keyword evidence="5 9" id="KW-0808">Transferase</keyword>
<comment type="subcellular location">
    <subcellularLocation>
        <location evidence="9">Cytoplasm</location>
    </subcellularLocation>
</comment>
<dbReference type="FunFam" id="3.60.70.12:FF:000001">
    <property type="entry name" value="Arginine biosynthesis bifunctional protein ArgJ, chloroplastic"/>
    <property type="match status" value="1"/>
</dbReference>
<comment type="similarity">
    <text evidence="1 9">Belongs to the ArgJ family.</text>
</comment>
<evidence type="ECO:0000256" key="2">
    <source>
        <dbReference type="ARBA" id="ARBA00011475"/>
    </source>
</evidence>
<feature type="binding site" evidence="9">
    <location>
        <position position="408"/>
    </location>
    <ligand>
        <name>substrate</name>
    </ligand>
</feature>
<feature type="binding site" evidence="9">
    <location>
        <position position="160"/>
    </location>
    <ligand>
        <name>substrate</name>
    </ligand>
</feature>
<evidence type="ECO:0000256" key="1">
    <source>
        <dbReference type="ARBA" id="ARBA00006774"/>
    </source>
</evidence>
<comment type="caution">
    <text evidence="10">The sequence shown here is derived from an EMBL/GenBank/DDBJ whole genome shotgun (WGS) entry which is preliminary data.</text>
</comment>
<feature type="binding site" evidence="9">
    <location>
        <position position="197"/>
    </location>
    <ligand>
        <name>substrate</name>
    </ligand>
</feature>
<feature type="chain" id="PRO_5023482796" description="Arginine biosynthesis bifunctional protein ArgJ beta chain" evidence="9">
    <location>
        <begin position="197"/>
        <end position="413"/>
    </location>
</feature>
<keyword evidence="7 9" id="KW-0012">Acyltransferase</keyword>
<dbReference type="CDD" id="cd02152">
    <property type="entry name" value="OAT"/>
    <property type="match status" value="1"/>
</dbReference>
<evidence type="ECO:0000256" key="4">
    <source>
        <dbReference type="ARBA" id="ARBA00022605"/>
    </source>
</evidence>
<protein>
    <recommendedName>
        <fullName evidence="9">Arginine biosynthesis bifunctional protein ArgJ</fullName>
    </recommendedName>
    <domain>
        <recommendedName>
            <fullName evidence="9">Glutamate N-acetyltransferase</fullName>
            <ecNumber evidence="9">2.3.1.35</ecNumber>
        </recommendedName>
        <alternativeName>
            <fullName evidence="9">Ornithine acetyltransferase</fullName>
            <shortName evidence="9">OATase</shortName>
        </alternativeName>
        <alternativeName>
            <fullName evidence="9">Ornithine transacetylase</fullName>
        </alternativeName>
    </domain>
    <domain>
        <recommendedName>
            <fullName evidence="9">Amino-acid acetyltransferase</fullName>
            <ecNumber evidence="9">2.3.1.1</ecNumber>
        </recommendedName>
        <alternativeName>
            <fullName evidence="9">N-acetylglutamate synthase</fullName>
            <shortName evidence="9">AGSase</shortName>
        </alternativeName>
    </domain>
    <component>
        <recommendedName>
            <fullName evidence="9">Arginine biosynthesis bifunctional protein ArgJ alpha chain</fullName>
        </recommendedName>
    </component>
    <component>
        <recommendedName>
            <fullName evidence="9">Arginine biosynthesis bifunctional protein ArgJ beta chain</fullName>
        </recommendedName>
    </component>
</protein>
<feature type="binding site" evidence="9">
    <location>
        <position position="186"/>
    </location>
    <ligand>
        <name>substrate</name>
    </ligand>
</feature>
<keyword evidence="6 9" id="KW-0068">Autocatalytic cleavage</keyword>
<comment type="pathway">
    <text evidence="9">Amino-acid biosynthesis; L-arginine biosynthesis; L-ornithine and N-acetyl-L-glutamate from L-glutamate and N(2)-acetyl-L-ornithine (cyclic): step 1/1.</text>
</comment>
<keyword evidence="4 9" id="KW-0028">Amino-acid biosynthesis</keyword>
<evidence type="ECO:0000256" key="6">
    <source>
        <dbReference type="ARBA" id="ARBA00022813"/>
    </source>
</evidence>
<dbReference type="RefSeq" id="WP_006756827.1">
    <property type="nucleotide sequence ID" value="NZ_ABLK01000015.1"/>
</dbReference>
<feature type="active site" description="Nucleophile" evidence="9">
    <location>
        <position position="197"/>
    </location>
</feature>
<dbReference type="HAMAP" id="MF_01106">
    <property type="entry name" value="ArgJ"/>
    <property type="match status" value="1"/>
</dbReference>
<comment type="catalytic activity">
    <reaction evidence="8 9">
        <text>N(2)-acetyl-L-ornithine + L-glutamate = N-acetyl-L-glutamate + L-ornithine</text>
        <dbReference type="Rhea" id="RHEA:15349"/>
        <dbReference type="ChEBI" id="CHEBI:29985"/>
        <dbReference type="ChEBI" id="CHEBI:44337"/>
        <dbReference type="ChEBI" id="CHEBI:46911"/>
        <dbReference type="ChEBI" id="CHEBI:57805"/>
        <dbReference type="EC" id="2.3.1.35"/>
    </reaction>
</comment>
<dbReference type="GO" id="GO:0004042">
    <property type="term" value="F:L-glutamate N-acetyltransferase activity"/>
    <property type="evidence" value="ECO:0007669"/>
    <property type="project" value="UniProtKB-UniRule"/>
</dbReference>
<comment type="subunit">
    <text evidence="2 9">Heterotetramer of two alpha and two beta chains.</text>
</comment>
<dbReference type="EMBL" id="ABLK01000015">
    <property type="protein sequence ID" value="EDT43430.1"/>
    <property type="molecule type" value="Genomic_DNA"/>
</dbReference>
<dbReference type="PATRIC" id="fig|396597.7.peg.7611"/>
<feature type="chain" id="PRO_5023482797" description="Arginine biosynthesis bifunctional protein ArgJ alpha chain" evidence="9">
    <location>
        <begin position="1"/>
        <end position="196"/>
    </location>
</feature>
<evidence type="ECO:0000313" key="10">
    <source>
        <dbReference type="EMBL" id="EDT43430.1"/>
    </source>
</evidence>
<comment type="function">
    <text evidence="9">Catalyzes two activities which are involved in the cyclic version of arginine biosynthesis: the synthesis of N-acetylglutamate from glutamate and acetyl-CoA as the acetyl donor, and of ornithine by transacetylation between N(2)-acetylornithine and glutamate.</text>
</comment>
<feature type="site" description="Involved in the stabilization of negative charge on the oxyanion by the formation of the oxyanion hole" evidence="9">
    <location>
        <position position="123"/>
    </location>
</feature>
<keyword evidence="3 9" id="KW-0055">Arginine biosynthesis</keyword>
<name>B1SZ30_9BURK</name>
<evidence type="ECO:0000313" key="11">
    <source>
        <dbReference type="Proteomes" id="UP000004814"/>
    </source>
</evidence>
<feature type="binding site" evidence="9">
    <location>
        <position position="284"/>
    </location>
    <ligand>
        <name>substrate</name>
    </ligand>
</feature>
<dbReference type="UniPathway" id="UPA00068">
    <property type="reaction ID" value="UER00106"/>
</dbReference>
<gene>
    <name evidence="9" type="primary">argJ</name>
    <name evidence="10" type="ORF">BamMEX5DRAFT_0796</name>
</gene>
<dbReference type="SUPFAM" id="SSF56266">
    <property type="entry name" value="DmpA/ArgJ-like"/>
    <property type="match status" value="1"/>
</dbReference>
<dbReference type="MEROPS" id="T05.001"/>
<dbReference type="Pfam" id="PF01960">
    <property type="entry name" value="ArgJ"/>
    <property type="match status" value="1"/>
</dbReference>
<evidence type="ECO:0000256" key="7">
    <source>
        <dbReference type="ARBA" id="ARBA00023315"/>
    </source>
</evidence>
<dbReference type="NCBIfam" id="TIGR00120">
    <property type="entry name" value="ArgJ"/>
    <property type="match status" value="1"/>
</dbReference>
<dbReference type="GO" id="GO:0006526">
    <property type="term" value="P:L-arginine biosynthetic process"/>
    <property type="evidence" value="ECO:0007669"/>
    <property type="project" value="UniProtKB-UniRule"/>
</dbReference>
<dbReference type="EC" id="2.3.1.35" evidence="9"/>
<dbReference type="GO" id="GO:0006592">
    <property type="term" value="P:ornithine biosynthetic process"/>
    <property type="evidence" value="ECO:0007669"/>
    <property type="project" value="TreeGrafter"/>
</dbReference>
<dbReference type="EC" id="2.3.1.1" evidence="9"/>
<sequence>MAVNFPSIDPAQLHPVAGVTLGWAEANIRKPNRKDVLVISVEEGATVAGVFTENRFSAAPVIVCREHLANVRAGGAGIRALVVNTGNANAGTGEPGLAHTRETCAELARLAGIDAAQVLPFSTGVILEPLPIDRLKAGLPAALANRKAANWYDAAQTIMTTDTLPKATSRQVTIDGHTVTLTGISKGAGMIKPNMATMLGFLAFDANVAQPVLDTLVKEVADRSFNCITIDGDTSTNDSFILIASGKSTLPAITSTDSPAYAALREVVTQVAQVLSQLIVRDGEGATKFMTVQVEGGKSVAECRQIAYAIGHSPLVKTAFYASDPNLGRILAAIGYAGVTDLDVGKIDLYLDDVLVAKAGGRNPAYQEEDGQRVMKRSEITIRVLLGRGDAQATVWTCDLSHDYVSINADYRS</sequence>
<organism evidence="10 11">
    <name type="scientific">Burkholderia ambifaria MEX-5</name>
    <dbReference type="NCBI Taxonomy" id="396597"/>
    <lineage>
        <taxon>Bacteria</taxon>
        <taxon>Pseudomonadati</taxon>
        <taxon>Pseudomonadota</taxon>
        <taxon>Betaproteobacteria</taxon>
        <taxon>Burkholderiales</taxon>
        <taxon>Burkholderiaceae</taxon>
        <taxon>Burkholderia</taxon>
        <taxon>Burkholderia cepacia complex</taxon>
    </lineage>
</organism>
<comment type="pathway">
    <text evidence="9">Amino-acid biosynthesis; L-arginine biosynthesis; N(2)-acetyl-L-ornithine from L-glutamate: step 1/4.</text>
</comment>
<evidence type="ECO:0000256" key="8">
    <source>
        <dbReference type="ARBA" id="ARBA00049439"/>
    </source>
</evidence>
<dbReference type="FunFam" id="3.10.20.340:FF:000001">
    <property type="entry name" value="Arginine biosynthesis bifunctional protein ArgJ, chloroplastic"/>
    <property type="match status" value="1"/>
</dbReference>
<evidence type="ECO:0000256" key="3">
    <source>
        <dbReference type="ARBA" id="ARBA00022571"/>
    </source>
</evidence>
<dbReference type="PANTHER" id="PTHR23100">
    <property type="entry name" value="ARGININE BIOSYNTHESIS BIFUNCTIONAL PROTEIN ARGJ"/>
    <property type="match status" value="1"/>
</dbReference>
<feature type="site" description="Involved in the stabilization of negative charge on the oxyanion by the formation of the oxyanion hole" evidence="9">
    <location>
        <position position="124"/>
    </location>
</feature>
<dbReference type="Proteomes" id="UP000004814">
    <property type="component" value="Unassembled WGS sequence"/>
</dbReference>
<dbReference type="InterPro" id="IPR042195">
    <property type="entry name" value="ArgJ_beta_C"/>
</dbReference>
<dbReference type="AlphaFoldDB" id="B1SZ30"/>
<evidence type="ECO:0000256" key="5">
    <source>
        <dbReference type="ARBA" id="ARBA00022679"/>
    </source>
</evidence>
<keyword evidence="9" id="KW-0511">Multifunctional enzyme</keyword>
<comment type="catalytic activity">
    <reaction evidence="9">
        <text>L-glutamate + acetyl-CoA = N-acetyl-L-glutamate + CoA + H(+)</text>
        <dbReference type="Rhea" id="RHEA:24292"/>
        <dbReference type="ChEBI" id="CHEBI:15378"/>
        <dbReference type="ChEBI" id="CHEBI:29985"/>
        <dbReference type="ChEBI" id="CHEBI:44337"/>
        <dbReference type="ChEBI" id="CHEBI:57287"/>
        <dbReference type="ChEBI" id="CHEBI:57288"/>
        <dbReference type="EC" id="2.3.1.1"/>
    </reaction>
</comment>
<dbReference type="GO" id="GO:0005737">
    <property type="term" value="C:cytoplasm"/>
    <property type="evidence" value="ECO:0007669"/>
    <property type="project" value="UniProtKB-SubCell"/>
</dbReference>
<dbReference type="InterPro" id="IPR002813">
    <property type="entry name" value="Arg_biosynth_ArgJ"/>
</dbReference>
<dbReference type="PANTHER" id="PTHR23100:SF0">
    <property type="entry name" value="ARGININE BIOSYNTHESIS BIFUNCTIONAL PROTEIN ARGJ, MITOCHONDRIAL"/>
    <property type="match status" value="1"/>
</dbReference>
<evidence type="ECO:0000256" key="9">
    <source>
        <dbReference type="HAMAP-Rule" id="MF_01106"/>
    </source>
</evidence>
<accession>B1SZ30</accession>
<dbReference type="InterPro" id="IPR016117">
    <property type="entry name" value="ArgJ-like_dom_sf"/>
</dbReference>
<proteinExistence type="inferred from homology"/>
<dbReference type="NCBIfam" id="NF003802">
    <property type="entry name" value="PRK05388.1"/>
    <property type="match status" value="1"/>
</dbReference>
<feature type="binding site" evidence="9">
    <location>
        <position position="413"/>
    </location>
    <ligand>
        <name>substrate</name>
    </ligand>
</feature>
<dbReference type="GO" id="GO:0004358">
    <property type="term" value="F:L-glutamate N-acetyltransferase activity, acting on acetyl-L-ornithine as donor"/>
    <property type="evidence" value="ECO:0007669"/>
    <property type="project" value="UniProtKB-UniRule"/>
</dbReference>
<reference evidence="10 11" key="1">
    <citation type="submission" date="2008-03" db="EMBL/GenBank/DDBJ databases">
        <title>Sequencing of the draft genome and assembly of Burkholderia ambifaria MEX-5.</title>
        <authorList>
            <consortium name="US DOE Joint Genome Institute (JGI-PGF)"/>
            <person name="Copeland A."/>
            <person name="Lucas S."/>
            <person name="Lapidus A."/>
            <person name="Glavina del Rio T."/>
            <person name="Dalin E."/>
            <person name="Tice H."/>
            <person name="Bruce D."/>
            <person name="Goodwin L."/>
            <person name="Pitluck S."/>
            <person name="Larimer F."/>
            <person name="Land M.L."/>
            <person name="Hauser L."/>
            <person name="Tiedje J."/>
            <person name="Richardson P."/>
        </authorList>
    </citation>
    <scope>NUCLEOTIDE SEQUENCE [LARGE SCALE GENOMIC DNA]</scope>
    <source>
        <strain evidence="10 11">MEX-5</strain>
    </source>
</reference>
<dbReference type="Gene3D" id="3.10.20.340">
    <property type="entry name" value="ArgJ beta chain, C-terminal domain"/>
    <property type="match status" value="1"/>
</dbReference>